<dbReference type="InterPro" id="IPR043502">
    <property type="entry name" value="DNA/RNA_pol_sf"/>
</dbReference>
<evidence type="ECO:0000313" key="4">
    <source>
        <dbReference type="Proteomes" id="UP001190700"/>
    </source>
</evidence>
<dbReference type="Proteomes" id="UP001190700">
    <property type="component" value="Unassembled WGS sequence"/>
</dbReference>
<feature type="region of interest" description="Disordered" evidence="1">
    <location>
        <begin position="170"/>
        <end position="291"/>
    </location>
</feature>
<dbReference type="PANTHER" id="PTHR19446">
    <property type="entry name" value="REVERSE TRANSCRIPTASES"/>
    <property type="match status" value="1"/>
</dbReference>
<feature type="compositionally biased region" description="Basic and acidic residues" evidence="1">
    <location>
        <begin position="1"/>
        <end position="26"/>
    </location>
</feature>
<feature type="region of interest" description="Disordered" evidence="1">
    <location>
        <begin position="569"/>
        <end position="601"/>
    </location>
</feature>
<feature type="compositionally biased region" description="Basic and acidic residues" evidence="1">
    <location>
        <begin position="569"/>
        <end position="591"/>
    </location>
</feature>
<gene>
    <name evidence="3" type="ORF">CYMTET_18497</name>
</gene>
<evidence type="ECO:0000256" key="1">
    <source>
        <dbReference type="SAM" id="MobiDB-lite"/>
    </source>
</evidence>
<proteinExistence type="predicted"/>
<organism evidence="3 4">
    <name type="scientific">Cymbomonas tetramitiformis</name>
    <dbReference type="NCBI Taxonomy" id="36881"/>
    <lineage>
        <taxon>Eukaryota</taxon>
        <taxon>Viridiplantae</taxon>
        <taxon>Chlorophyta</taxon>
        <taxon>Pyramimonadophyceae</taxon>
        <taxon>Pyramimonadales</taxon>
        <taxon>Pyramimonadaceae</taxon>
        <taxon>Cymbomonas</taxon>
    </lineage>
</organism>
<dbReference type="CDD" id="cd01650">
    <property type="entry name" value="RT_nLTR_like"/>
    <property type="match status" value="1"/>
</dbReference>
<dbReference type="InterPro" id="IPR000477">
    <property type="entry name" value="RT_dom"/>
</dbReference>
<dbReference type="EMBL" id="LGRX02008579">
    <property type="protein sequence ID" value="KAK3273251.1"/>
    <property type="molecule type" value="Genomic_DNA"/>
</dbReference>
<feature type="compositionally biased region" description="Basic and acidic residues" evidence="1">
    <location>
        <begin position="262"/>
        <end position="279"/>
    </location>
</feature>
<dbReference type="AlphaFoldDB" id="A0AAE0G802"/>
<feature type="compositionally biased region" description="Basic and acidic residues" evidence="1">
    <location>
        <begin position="38"/>
        <end position="59"/>
    </location>
</feature>
<comment type="caution">
    <text evidence="3">The sequence shown here is derived from an EMBL/GenBank/DDBJ whole genome shotgun (WGS) entry which is preliminary data.</text>
</comment>
<name>A0AAE0G802_9CHLO</name>
<protein>
    <recommendedName>
        <fullName evidence="2">Reverse transcriptase domain-containing protein</fullName>
    </recommendedName>
</protein>
<sequence>MQWDEKTRLAEKNRRAKDIWDSERKGNPAKVMQHKSGRRNEKTAKERYTGGGGEQRDAENSADSTQVGVFHNEGKLNMMHVDAVNEHFEKGALSSRRLEDMVEKLLRETDWRREMEQLSSRSGNELQEMMNRERREYRPVVYREIMKNRETAREKGIPGEVVVIGATQQSTGRIRQEETNGEEQPAREKRTGLHDTFLHELRKEKGKQAEMEMAHTSQEERGEDRKGRASTQTDLRMHMSPLADMKRKPRKEGGPNEPIPNEEPRETADPWTVESEKSGVKTGEGSSTKHSNEKLQMQMPVTEKWDATTALTEPKRCRMNALTWNIQGNEEALYDLEPALEKWDIDLAILTEVKTQGWQEKKEDKAWADMLDREQIVDVGGKRNTTLRRYDNRNIDRWITLSEDEGKHSTLNEGELTKHHASDHKMIATTRLDLFKCDTHLPRWEDEETRVSQRLDLPLTETQITALRRHLESGYFAERMGLERTIEQLKSAKTQEKWGAIDRAREEMANALKRMAREAMRNGESQQELILKGKGKPETKEEAMGKGLRLPKMVRKSRDAHLQKAEGYREQIKEMRDDPDWNPRKAHKASEGQEGTHLNTREEWERWLSGMRRRELDEAKKELREHNKLKREKTKDRVVRAYWKQPKQYHKLLYKTEMQNGNASTNTIKALQTREGQLETDPNKIAEAMGEHLSYSAPYKVRHPEQLSKQPPWRDTQHKERLIPERRPKLPKGSLTLDMGMYTTVKNNKATGLMGVQNEIIKHLPDEFHELLHTLMVQMWTQRHVPLSWKKGYFCFHHKKGDVTNQKNYRPIALLDGLFKFYTAMLAKMLADFCEINGILAEAQEGSRTKRNTLRQLTRITNAIEDANVSKQELHALYVDFENAYGSVDHANLLHTMAHLGVPEQLVEAVGDILGTTDGTAMQMRAKVGVHESAEVPIRRGLLQGDSMSPLLFIIYLEPLLRWLEVGEHGYKHKYATDEDQKGPLRTATGAFVDDLILLTPTSAHLVDQIDKLKRFEEWSGLKINPGKSAVTRILQGQNRVPKKEHEKIRKEHRERTAPNWQYCSQTTRINT</sequence>
<accession>A0AAE0G802</accession>
<evidence type="ECO:0000313" key="3">
    <source>
        <dbReference type="EMBL" id="KAK3273251.1"/>
    </source>
</evidence>
<dbReference type="SUPFAM" id="SSF56672">
    <property type="entry name" value="DNA/RNA polymerases"/>
    <property type="match status" value="1"/>
</dbReference>
<feature type="region of interest" description="Disordered" evidence="1">
    <location>
        <begin position="1"/>
        <end position="64"/>
    </location>
</feature>
<evidence type="ECO:0000259" key="2">
    <source>
        <dbReference type="PROSITE" id="PS50878"/>
    </source>
</evidence>
<dbReference type="PROSITE" id="PS50878">
    <property type="entry name" value="RT_POL"/>
    <property type="match status" value="1"/>
</dbReference>
<dbReference type="Pfam" id="PF00078">
    <property type="entry name" value="RVT_1"/>
    <property type="match status" value="1"/>
</dbReference>
<reference evidence="3 4" key="1">
    <citation type="journal article" date="2015" name="Genome Biol. Evol.">
        <title>Comparative Genomics of a Bacterivorous Green Alga Reveals Evolutionary Causalities and Consequences of Phago-Mixotrophic Mode of Nutrition.</title>
        <authorList>
            <person name="Burns J.A."/>
            <person name="Paasch A."/>
            <person name="Narechania A."/>
            <person name="Kim E."/>
        </authorList>
    </citation>
    <scope>NUCLEOTIDE SEQUENCE [LARGE SCALE GENOMIC DNA]</scope>
    <source>
        <strain evidence="3 4">PLY_AMNH</strain>
    </source>
</reference>
<feature type="compositionally biased region" description="Basic and acidic residues" evidence="1">
    <location>
        <begin position="174"/>
        <end position="227"/>
    </location>
</feature>
<feature type="domain" description="Reverse transcriptase" evidence="2">
    <location>
        <begin position="778"/>
        <end position="1066"/>
    </location>
</feature>
<keyword evidence="4" id="KW-1185">Reference proteome</keyword>